<evidence type="ECO:0000313" key="1">
    <source>
        <dbReference type="EMBL" id="OAA60310.1"/>
    </source>
</evidence>
<dbReference type="EMBL" id="AZHD01000009">
    <property type="protein sequence ID" value="OAA60310.1"/>
    <property type="molecule type" value="Genomic_DNA"/>
</dbReference>
<organism evidence="1 2">
    <name type="scientific">Niveomyces insectorum RCEF 264</name>
    <dbReference type="NCBI Taxonomy" id="1081102"/>
    <lineage>
        <taxon>Eukaryota</taxon>
        <taxon>Fungi</taxon>
        <taxon>Dikarya</taxon>
        <taxon>Ascomycota</taxon>
        <taxon>Pezizomycotina</taxon>
        <taxon>Sordariomycetes</taxon>
        <taxon>Hypocreomycetidae</taxon>
        <taxon>Hypocreales</taxon>
        <taxon>Cordycipitaceae</taxon>
        <taxon>Niveomyces</taxon>
    </lineage>
</organism>
<reference evidence="1 2" key="1">
    <citation type="journal article" date="2016" name="Genome Biol. Evol.">
        <title>Divergent and convergent evolution of fungal pathogenicity.</title>
        <authorList>
            <person name="Shang Y."/>
            <person name="Xiao G."/>
            <person name="Zheng P."/>
            <person name="Cen K."/>
            <person name="Zhan S."/>
            <person name="Wang C."/>
        </authorList>
    </citation>
    <scope>NUCLEOTIDE SEQUENCE [LARGE SCALE GENOMIC DNA]</scope>
    <source>
        <strain evidence="1 2">RCEF 264</strain>
    </source>
</reference>
<protein>
    <submittedName>
        <fullName evidence="1">Uncharacterized protein</fullName>
    </submittedName>
</protein>
<sequence>MAAVDQDTFWRRLTEEWGAWADAALYKGLEMERKRWLLSALHSINPLPDTGMVQAAIADRRILAFFETQSALNAGVAVHHMSPSPLSNKLFLNIAPIPVVNGGGGGGTAFSHIYAQPLLVLVSTSDILLVLRNMHRALKPHGTLHLLLVYPAPARSSMGPRLQAWLDEHLMLNLERLFQCASPARLLSTWLRDAHF</sequence>
<evidence type="ECO:0000313" key="2">
    <source>
        <dbReference type="Proteomes" id="UP000076874"/>
    </source>
</evidence>
<dbReference type="SUPFAM" id="SSF53335">
    <property type="entry name" value="S-adenosyl-L-methionine-dependent methyltransferases"/>
    <property type="match status" value="1"/>
</dbReference>
<keyword evidence="2" id="KW-1185">Reference proteome</keyword>
<dbReference type="OrthoDB" id="3902588at2759"/>
<dbReference type="Proteomes" id="UP000076874">
    <property type="component" value="Unassembled WGS sequence"/>
</dbReference>
<proteinExistence type="predicted"/>
<dbReference type="InterPro" id="IPR029063">
    <property type="entry name" value="SAM-dependent_MTases_sf"/>
</dbReference>
<comment type="caution">
    <text evidence="1">The sequence shown here is derived from an EMBL/GenBank/DDBJ whole genome shotgun (WGS) entry which is preliminary data.</text>
</comment>
<name>A0A167T7X8_9HYPO</name>
<accession>A0A167T7X8</accession>
<dbReference type="AlphaFoldDB" id="A0A167T7X8"/>
<gene>
    <name evidence="1" type="ORF">SPI_05434</name>
</gene>